<protein>
    <submittedName>
        <fullName evidence="1">Uncharacterized protein</fullName>
    </submittedName>
</protein>
<dbReference type="AlphaFoldDB" id="S4PGZ3"/>
<reference evidence="1" key="2">
    <citation type="submission" date="2013-05" db="EMBL/GenBank/DDBJ databases">
        <authorList>
            <person name="Carter J.-M."/>
            <person name="Baker S.C."/>
            <person name="Pink R."/>
            <person name="Carter D.R.F."/>
            <person name="Collins A."/>
            <person name="Tomlin J."/>
            <person name="Gibbs M."/>
            <person name="Breuker C.J."/>
        </authorList>
    </citation>
    <scope>NUCLEOTIDE SEQUENCE</scope>
    <source>
        <tissue evidence="1">Ovary</tissue>
    </source>
</reference>
<accession>S4PGZ3</accession>
<organism evidence="1">
    <name type="scientific">Pararge aegeria</name>
    <name type="common">speckled wood butterfly</name>
    <dbReference type="NCBI Taxonomy" id="116150"/>
    <lineage>
        <taxon>Eukaryota</taxon>
        <taxon>Metazoa</taxon>
        <taxon>Ecdysozoa</taxon>
        <taxon>Arthropoda</taxon>
        <taxon>Hexapoda</taxon>
        <taxon>Insecta</taxon>
        <taxon>Pterygota</taxon>
        <taxon>Neoptera</taxon>
        <taxon>Endopterygota</taxon>
        <taxon>Lepidoptera</taxon>
        <taxon>Glossata</taxon>
        <taxon>Ditrysia</taxon>
        <taxon>Papilionoidea</taxon>
        <taxon>Nymphalidae</taxon>
        <taxon>Satyrinae</taxon>
        <taxon>Satyrini</taxon>
        <taxon>Parargina</taxon>
        <taxon>Pararge</taxon>
    </lineage>
</organism>
<name>S4PGZ3_9NEOP</name>
<evidence type="ECO:0000313" key="1">
    <source>
        <dbReference type="EMBL" id="JAA91916.1"/>
    </source>
</evidence>
<sequence>MKRMWLDKDLSSLSCASEPRAVSCVFVVFDIRFNIQHNKIETKNIVRSRADDRLVGGIKIFGIYYVWHGILCMDFSSIFI</sequence>
<proteinExistence type="predicted"/>
<dbReference type="EMBL" id="GAIX01000644">
    <property type="protein sequence ID" value="JAA91916.1"/>
    <property type="molecule type" value="Transcribed_RNA"/>
</dbReference>
<reference evidence="1" key="1">
    <citation type="journal article" date="2013" name="BMC Genomics">
        <title>Unscrambling butterfly oogenesis.</title>
        <authorList>
            <person name="Carter J.M."/>
            <person name="Baker S.C."/>
            <person name="Pink R."/>
            <person name="Carter D.R."/>
            <person name="Collins A."/>
            <person name="Tomlin J."/>
            <person name="Gibbs M."/>
            <person name="Breuker C.J."/>
        </authorList>
    </citation>
    <scope>NUCLEOTIDE SEQUENCE</scope>
    <source>
        <tissue evidence="1">Ovary</tissue>
    </source>
</reference>